<dbReference type="Pfam" id="PF13489">
    <property type="entry name" value="Methyltransf_23"/>
    <property type="match status" value="1"/>
</dbReference>
<dbReference type="InterPro" id="IPR029063">
    <property type="entry name" value="SAM-dependent_MTases_sf"/>
</dbReference>
<evidence type="ECO:0000313" key="3">
    <source>
        <dbReference type="Proteomes" id="UP001499841"/>
    </source>
</evidence>
<dbReference type="Gene3D" id="3.40.50.150">
    <property type="entry name" value="Vaccinia Virus protein VP39"/>
    <property type="match status" value="1"/>
</dbReference>
<evidence type="ECO:0000256" key="1">
    <source>
        <dbReference type="SAM" id="Coils"/>
    </source>
</evidence>
<dbReference type="CDD" id="cd02440">
    <property type="entry name" value="AdoMet_MTases"/>
    <property type="match status" value="1"/>
</dbReference>
<evidence type="ECO:0008006" key="4">
    <source>
        <dbReference type="Google" id="ProtNLM"/>
    </source>
</evidence>
<gene>
    <name evidence="2" type="ORF">GCM10022262_39990</name>
</gene>
<keyword evidence="3" id="KW-1185">Reference proteome</keyword>
<protein>
    <recommendedName>
        <fullName evidence="4">Methyltransferase domain-containing protein</fullName>
    </recommendedName>
</protein>
<accession>A0ABP6UPN5</accession>
<feature type="coiled-coil region" evidence="1">
    <location>
        <begin position="281"/>
        <end position="312"/>
    </location>
</feature>
<evidence type="ECO:0000313" key="2">
    <source>
        <dbReference type="EMBL" id="GAA3511882.1"/>
    </source>
</evidence>
<name>A0ABP6UPN5_9MICO</name>
<reference evidence="3" key="1">
    <citation type="journal article" date="2019" name="Int. J. Syst. Evol. Microbiol.">
        <title>The Global Catalogue of Microorganisms (GCM) 10K type strain sequencing project: providing services to taxonomists for standard genome sequencing and annotation.</title>
        <authorList>
            <consortium name="The Broad Institute Genomics Platform"/>
            <consortium name="The Broad Institute Genome Sequencing Center for Infectious Disease"/>
            <person name="Wu L."/>
            <person name="Ma J."/>
        </authorList>
    </citation>
    <scope>NUCLEOTIDE SEQUENCE [LARGE SCALE GENOMIC DNA]</scope>
    <source>
        <strain evidence="3">JCM 17459</strain>
    </source>
</reference>
<dbReference type="PANTHER" id="PTHR43861">
    <property type="entry name" value="TRANS-ACONITATE 2-METHYLTRANSFERASE-RELATED"/>
    <property type="match status" value="1"/>
</dbReference>
<comment type="caution">
    <text evidence="2">The sequence shown here is derived from an EMBL/GenBank/DDBJ whole genome shotgun (WGS) entry which is preliminary data.</text>
</comment>
<keyword evidence="1" id="KW-0175">Coiled coil</keyword>
<dbReference type="SUPFAM" id="SSF53335">
    <property type="entry name" value="S-adenosyl-L-methionine-dependent methyltransferases"/>
    <property type="match status" value="1"/>
</dbReference>
<organism evidence="2 3">
    <name type="scientific">Georgenia daeguensis</name>
    <dbReference type="NCBI Taxonomy" id="908355"/>
    <lineage>
        <taxon>Bacteria</taxon>
        <taxon>Bacillati</taxon>
        <taxon>Actinomycetota</taxon>
        <taxon>Actinomycetes</taxon>
        <taxon>Micrococcales</taxon>
        <taxon>Bogoriellaceae</taxon>
        <taxon>Georgenia</taxon>
    </lineage>
</organism>
<sequence length="340" mass="37494">MVKYSATVDPNLVNTSHSQILQLVGSDKAVLDVGCASGYLAQALRAQGCTVSGIEYDEQAAREAAPHLEKLVVGDVTSVNFAEEFGAGAFDVIVFGDVLEHLVDPATVLSDALASLRPDGEVVVSMPNVAHGSVRLALLNGHWEYTPTGLLDETHVRFFTKRTLLELMAGAGLEVVELRGTTADPLRVEVEVHDEQLPSSMVQWVRERPEALFYQYVLRARRSSDPEAAVDPDMKVVPAAELEPLRDHHYERATREAGEQKELRHRLLTQRDHIIGLEATTAKALADAQRAREDLERARAAHLRELEALREEFIESATWKIGRKAVAPVAWARHKLGGRP</sequence>
<dbReference type="EMBL" id="BAABBA010000035">
    <property type="protein sequence ID" value="GAA3511882.1"/>
    <property type="molecule type" value="Genomic_DNA"/>
</dbReference>
<dbReference type="Proteomes" id="UP001499841">
    <property type="component" value="Unassembled WGS sequence"/>
</dbReference>
<proteinExistence type="predicted"/>